<evidence type="ECO:0000259" key="3">
    <source>
        <dbReference type="PROSITE" id="PS50111"/>
    </source>
</evidence>
<dbReference type="OrthoDB" id="5292010at2"/>
<keyword evidence="1 2" id="KW-0807">Transducer</keyword>
<sequence length="466" mass="50790">MIEKRIEVADPQLVDKAAREMGGLAMGCTDAAGHVMAVTESIKRQVAVLGELQNVVGSLEADQRQATDAADEARTLSERARNRLSEGGETIARSVAEFGELTALVKSMGLQMTSVSAAMAQVSRTIETIDRIARTTNMLALNAAIEAEKAGDAGRTFAVVAAEVKKLALDTRSATVEISMTMESLNREGGVFLRDLTDGVTRATAAEKAFVRVNGTVSEVMALVDQMDAQAEDIARATNMIHKRVCRVGDELDGFSEDARANETLLGVAHSRMGDLETRANEMLDLIVHSGFALDDRRFVDLALDSGTEVRQNIEAALAKREIFAADVFDTTYRPVEGSNPQQYDNRFNEAADRLIQPILDRVSLSDPRIIGAAVTDVNGYLPTHLSSKSQKQRPNDPAWNALNSRNKCNFLDDATARAIASTADFMLTTYRQDLGVNGYRPVKNCFVPLIINGRRWGNFEIAYVD</sequence>
<evidence type="ECO:0000256" key="2">
    <source>
        <dbReference type="PROSITE-ProRule" id="PRU00284"/>
    </source>
</evidence>
<dbReference type="KEGG" id="spha:D3Y57_05790"/>
<gene>
    <name evidence="4" type="ORF">D3Y57_05790</name>
</gene>
<proteinExistence type="predicted"/>
<reference evidence="4 5" key="1">
    <citation type="submission" date="2018-09" db="EMBL/GenBank/DDBJ databases">
        <title>Sphingomonas peninsula sp. nov., isolated from fildes peninsula, Antarctic soil.</title>
        <authorList>
            <person name="Yingchao G."/>
        </authorList>
    </citation>
    <scope>NUCLEOTIDE SEQUENCE [LARGE SCALE GENOMIC DNA]</scope>
    <source>
        <strain evidence="4 5">YZ-8</strain>
    </source>
</reference>
<dbReference type="PANTHER" id="PTHR32089">
    <property type="entry name" value="METHYL-ACCEPTING CHEMOTAXIS PROTEIN MCPB"/>
    <property type="match status" value="1"/>
</dbReference>
<name>A0A494TJI8_SPHPE</name>
<dbReference type="AlphaFoldDB" id="A0A494TJI8"/>
<evidence type="ECO:0000313" key="5">
    <source>
        <dbReference type="Proteomes" id="UP000276254"/>
    </source>
</evidence>
<dbReference type="SMART" id="SM00283">
    <property type="entry name" value="MA"/>
    <property type="match status" value="1"/>
</dbReference>
<organism evidence="4 5">
    <name type="scientific">Sphingomonas paeninsulae</name>
    <dbReference type="NCBI Taxonomy" id="2319844"/>
    <lineage>
        <taxon>Bacteria</taxon>
        <taxon>Pseudomonadati</taxon>
        <taxon>Pseudomonadota</taxon>
        <taxon>Alphaproteobacteria</taxon>
        <taxon>Sphingomonadales</taxon>
        <taxon>Sphingomonadaceae</taxon>
        <taxon>Sphingomonas</taxon>
    </lineage>
</organism>
<dbReference type="PANTHER" id="PTHR32089:SF112">
    <property type="entry name" value="LYSOZYME-LIKE PROTEIN-RELATED"/>
    <property type="match status" value="1"/>
</dbReference>
<keyword evidence="5" id="KW-1185">Reference proteome</keyword>
<feature type="domain" description="Methyl-accepting transducer" evidence="3">
    <location>
        <begin position="20"/>
        <end position="256"/>
    </location>
</feature>
<dbReference type="PROSITE" id="PS50111">
    <property type="entry name" value="CHEMOTAXIS_TRANSDUC_2"/>
    <property type="match status" value="1"/>
</dbReference>
<dbReference type="InterPro" id="IPR004089">
    <property type="entry name" value="MCPsignal_dom"/>
</dbReference>
<dbReference type="Pfam" id="PF00015">
    <property type="entry name" value="MCPsignal"/>
    <property type="match status" value="1"/>
</dbReference>
<evidence type="ECO:0000313" key="4">
    <source>
        <dbReference type="EMBL" id="AYJ85578.1"/>
    </source>
</evidence>
<accession>A0A494TJI8</accession>
<dbReference type="Proteomes" id="UP000276254">
    <property type="component" value="Chromosome"/>
</dbReference>
<dbReference type="Gene3D" id="1.10.287.950">
    <property type="entry name" value="Methyl-accepting chemotaxis protein"/>
    <property type="match status" value="1"/>
</dbReference>
<evidence type="ECO:0000256" key="1">
    <source>
        <dbReference type="ARBA" id="ARBA00023224"/>
    </source>
</evidence>
<dbReference type="GO" id="GO:0007165">
    <property type="term" value="P:signal transduction"/>
    <property type="evidence" value="ECO:0007669"/>
    <property type="project" value="UniProtKB-KW"/>
</dbReference>
<dbReference type="GO" id="GO:0016020">
    <property type="term" value="C:membrane"/>
    <property type="evidence" value="ECO:0007669"/>
    <property type="project" value="InterPro"/>
</dbReference>
<dbReference type="SUPFAM" id="SSF58104">
    <property type="entry name" value="Methyl-accepting chemotaxis protein (MCP) signaling domain"/>
    <property type="match status" value="1"/>
</dbReference>
<dbReference type="EMBL" id="CP032829">
    <property type="protein sequence ID" value="AYJ85578.1"/>
    <property type="molecule type" value="Genomic_DNA"/>
</dbReference>
<protein>
    <submittedName>
        <fullName evidence="4">Chemotaxis protein</fullName>
    </submittedName>
</protein>
<dbReference type="RefSeq" id="WP_121152203.1">
    <property type="nucleotide sequence ID" value="NZ_CP032829.1"/>
</dbReference>